<organism evidence="6 7">
    <name type="scientific">Eimeria maxima</name>
    <name type="common">Coccidian parasite</name>
    <dbReference type="NCBI Taxonomy" id="5804"/>
    <lineage>
        <taxon>Eukaryota</taxon>
        <taxon>Sar</taxon>
        <taxon>Alveolata</taxon>
        <taxon>Apicomplexa</taxon>
        <taxon>Conoidasida</taxon>
        <taxon>Coccidia</taxon>
        <taxon>Eucoccidiorida</taxon>
        <taxon>Eimeriorina</taxon>
        <taxon>Eimeriidae</taxon>
        <taxon>Eimeria</taxon>
    </lineage>
</organism>
<dbReference type="GO" id="GO:0046029">
    <property type="term" value="F:mannitol dehydrogenase activity"/>
    <property type="evidence" value="ECO:0007669"/>
    <property type="project" value="TreeGrafter"/>
</dbReference>
<evidence type="ECO:0000313" key="6">
    <source>
        <dbReference type="EMBL" id="CDJ55996.1"/>
    </source>
</evidence>
<accession>U6LW67</accession>
<name>U6LW67_EIMMA</name>
<dbReference type="VEuPathDB" id="ToxoDB:EMWEY_00013660"/>
<dbReference type="OrthoDB" id="440360at2759"/>
<evidence type="ECO:0000313" key="7">
    <source>
        <dbReference type="Proteomes" id="UP000030763"/>
    </source>
</evidence>
<keyword evidence="2" id="KW-0520">NAD</keyword>
<dbReference type="PANTHER" id="PTHR43362:SF1">
    <property type="entry name" value="MANNITOL DEHYDROGENASE 2-RELATED"/>
    <property type="match status" value="1"/>
</dbReference>
<dbReference type="SUPFAM" id="SSF51735">
    <property type="entry name" value="NAD(P)-binding Rossmann-fold domains"/>
    <property type="match status" value="1"/>
</dbReference>
<dbReference type="PROSITE" id="PS00974">
    <property type="entry name" value="MANNITOL_DHGENASE"/>
    <property type="match status" value="1"/>
</dbReference>
<sequence length="104" mass="12203">MGLKLRRDNKIRPFTVLSCDNMPNNGKILKKMVIQFATEIDVEMATWISKHVCFPSTMVDRITPITSKEHITLLEEDYGIKDKWPVVAEDYRQWVIGYLSRIQF</sequence>
<evidence type="ECO:0000256" key="1">
    <source>
        <dbReference type="ARBA" id="ARBA00023002"/>
    </source>
</evidence>
<dbReference type="RefSeq" id="XP_013332646.1">
    <property type="nucleotide sequence ID" value="XM_013477192.1"/>
</dbReference>
<dbReference type="InterPro" id="IPR013131">
    <property type="entry name" value="Mannitol_DH_N"/>
</dbReference>
<dbReference type="Pfam" id="PF01232">
    <property type="entry name" value="Mannitol_dh"/>
    <property type="match status" value="1"/>
</dbReference>
<dbReference type="InterPro" id="IPR050988">
    <property type="entry name" value="Mannitol_DH/Oxidoreductase"/>
</dbReference>
<dbReference type="GO" id="GO:0019594">
    <property type="term" value="P:mannitol metabolic process"/>
    <property type="evidence" value="ECO:0007669"/>
    <property type="project" value="InterPro"/>
</dbReference>
<dbReference type="GeneID" id="25335352"/>
<dbReference type="AlphaFoldDB" id="U6LW67"/>
<evidence type="ECO:0000259" key="5">
    <source>
        <dbReference type="Pfam" id="PF01232"/>
    </source>
</evidence>
<dbReference type="Gene3D" id="3.40.50.720">
    <property type="entry name" value="NAD(P)-binding Rossmann-like Domain"/>
    <property type="match status" value="1"/>
</dbReference>
<dbReference type="EC" id="1.1.1.67" evidence="3"/>
<keyword evidence="7" id="KW-1185">Reference proteome</keyword>
<dbReference type="PRINTS" id="PR00084">
    <property type="entry name" value="MTLDHDRGNASE"/>
</dbReference>
<feature type="domain" description="Mannitol dehydrogenase N-terminal" evidence="5">
    <location>
        <begin position="2"/>
        <end position="96"/>
    </location>
</feature>
<keyword evidence="1" id="KW-0560">Oxidoreductase</keyword>
<gene>
    <name evidence="6" type="ORF">EMWEY_00013660</name>
</gene>
<evidence type="ECO:0000256" key="4">
    <source>
        <dbReference type="ARBA" id="ARBA00047733"/>
    </source>
</evidence>
<evidence type="ECO:0000256" key="3">
    <source>
        <dbReference type="ARBA" id="ARBA00038970"/>
    </source>
</evidence>
<dbReference type="InterPro" id="IPR000669">
    <property type="entry name" value="Mannitol_DH"/>
</dbReference>
<dbReference type="InterPro" id="IPR023027">
    <property type="entry name" value="Mannitol_DH_CS"/>
</dbReference>
<dbReference type="Proteomes" id="UP000030763">
    <property type="component" value="Unassembled WGS sequence"/>
</dbReference>
<dbReference type="InterPro" id="IPR036291">
    <property type="entry name" value="NAD(P)-bd_dom_sf"/>
</dbReference>
<protein>
    <recommendedName>
        <fullName evidence="3">mannitol 2-dehydrogenase</fullName>
        <ecNumber evidence="3">1.1.1.67</ecNumber>
    </recommendedName>
</protein>
<dbReference type="PANTHER" id="PTHR43362">
    <property type="entry name" value="MANNITOL DEHYDROGENASE DSF1-RELATED"/>
    <property type="match status" value="1"/>
</dbReference>
<reference evidence="6" key="1">
    <citation type="submission" date="2013-10" db="EMBL/GenBank/DDBJ databases">
        <title>Genomic analysis of the causative agents of coccidiosis in chickens.</title>
        <authorList>
            <person name="Reid A.J."/>
            <person name="Blake D."/>
            <person name="Billington K."/>
            <person name="Browne H."/>
            <person name="Dunn M."/>
            <person name="Hung S."/>
            <person name="Kawahara F."/>
            <person name="Miranda-Saavedra D."/>
            <person name="Mourier T."/>
            <person name="Nagra H."/>
            <person name="Otto T.D."/>
            <person name="Rawlings N."/>
            <person name="Sanchez A."/>
            <person name="Sanders M."/>
            <person name="Subramaniam C."/>
            <person name="Tay Y."/>
            <person name="Dear P."/>
            <person name="Doerig C."/>
            <person name="Gruber A."/>
            <person name="Parkinson J."/>
            <person name="Shirley M."/>
            <person name="Wan K.L."/>
            <person name="Berriman M."/>
            <person name="Tomley F."/>
            <person name="Pain A."/>
        </authorList>
    </citation>
    <scope>NUCLEOTIDE SEQUENCE [LARGE SCALE GENOMIC DNA]</scope>
    <source>
        <strain evidence="6">Weybridge</strain>
    </source>
</reference>
<proteinExistence type="predicted"/>
<dbReference type="EMBL" id="HG718756">
    <property type="protein sequence ID" value="CDJ55996.1"/>
    <property type="molecule type" value="Genomic_DNA"/>
</dbReference>
<comment type="catalytic activity">
    <reaction evidence="4">
        <text>D-mannitol + NAD(+) = D-fructose + NADH + H(+)</text>
        <dbReference type="Rhea" id="RHEA:12084"/>
        <dbReference type="ChEBI" id="CHEBI:15378"/>
        <dbReference type="ChEBI" id="CHEBI:16899"/>
        <dbReference type="ChEBI" id="CHEBI:37721"/>
        <dbReference type="ChEBI" id="CHEBI:57540"/>
        <dbReference type="ChEBI" id="CHEBI:57945"/>
        <dbReference type="EC" id="1.1.1.67"/>
    </reaction>
</comment>
<evidence type="ECO:0000256" key="2">
    <source>
        <dbReference type="ARBA" id="ARBA00023027"/>
    </source>
</evidence>
<reference evidence="6" key="2">
    <citation type="submission" date="2013-10" db="EMBL/GenBank/DDBJ databases">
        <authorList>
            <person name="Aslett M."/>
        </authorList>
    </citation>
    <scope>NUCLEOTIDE SEQUENCE [LARGE SCALE GENOMIC DNA]</scope>
    <source>
        <strain evidence="6">Weybridge</strain>
    </source>
</reference>
<dbReference type="GO" id="GO:0050086">
    <property type="term" value="F:mannitol 2-dehydrogenase activity"/>
    <property type="evidence" value="ECO:0007669"/>
    <property type="project" value="UniProtKB-EC"/>
</dbReference>